<evidence type="ECO:0000259" key="3">
    <source>
        <dbReference type="PROSITE" id="PS50111"/>
    </source>
</evidence>
<keyword evidence="1 2" id="KW-0807">Transducer</keyword>
<keyword evidence="7" id="KW-1185">Reference proteome</keyword>
<evidence type="ECO:0000313" key="7">
    <source>
        <dbReference type="Proteomes" id="UP001419084"/>
    </source>
</evidence>
<dbReference type="EMBL" id="BRPJ01000042">
    <property type="protein sequence ID" value="GLB30646.1"/>
    <property type="molecule type" value="Genomic_DNA"/>
</dbReference>
<evidence type="ECO:0000313" key="5">
    <source>
        <dbReference type="EMBL" id="RFZ76132.1"/>
    </source>
</evidence>
<dbReference type="InterPro" id="IPR004089">
    <property type="entry name" value="MCPsignal_dom"/>
</dbReference>
<organism evidence="5 6">
    <name type="scientific">Lacrimispora amygdalina</name>
    <dbReference type="NCBI Taxonomy" id="253257"/>
    <lineage>
        <taxon>Bacteria</taxon>
        <taxon>Bacillati</taxon>
        <taxon>Bacillota</taxon>
        <taxon>Clostridia</taxon>
        <taxon>Lachnospirales</taxon>
        <taxon>Lachnospiraceae</taxon>
        <taxon>Lacrimispora</taxon>
    </lineage>
</organism>
<comment type="caution">
    <text evidence="5">The sequence shown here is derived from an EMBL/GenBank/DDBJ whole genome shotgun (WGS) entry which is preliminary data.</text>
</comment>
<evidence type="ECO:0000256" key="2">
    <source>
        <dbReference type="PROSITE-ProRule" id="PRU00284"/>
    </source>
</evidence>
<dbReference type="GO" id="GO:0016020">
    <property type="term" value="C:membrane"/>
    <property type="evidence" value="ECO:0007669"/>
    <property type="project" value="InterPro"/>
</dbReference>
<dbReference type="Pfam" id="PF00015">
    <property type="entry name" value="MCPsignal"/>
    <property type="match status" value="1"/>
</dbReference>
<feature type="domain" description="Methyl-accepting transducer" evidence="3">
    <location>
        <begin position="214"/>
        <end position="348"/>
    </location>
</feature>
<dbReference type="Proteomes" id="UP000260680">
    <property type="component" value="Unassembled WGS sequence"/>
</dbReference>
<dbReference type="Pfam" id="PF10114">
    <property type="entry name" value="PocR"/>
    <property type="match status" value="1"/>
</dbReference>
<dbReference type="PROSITE" id="PS50111">
    <property type="entry name" value="CHEMOTAXIS_TRANSDUC_2"/>
    <property type="match status" value="1"/>
</dbReference>
<dbReference type="SMART" id="SM00283">
    <property type="entry name" value="MA"/>
    <property type="match status" value="1"/>
</dbReference>
<dbReference type="GO" id="GO:0007165">
    <property type="term" value="P:signal transduction"/>
    <property type="evidence" value="ECO:0007669"/>
    <property type="project" value="UniProtKB-KW"/>
</dbReference>
<evidence type="ECO:0000313" key="6">
    <source>
        <dbReference type="Proteomes" id="UP000260680"/>
    </source>
</evidence>
<dbReference type="InterPro" id="IPR018771">
    <property type="entry name" value="PocR_dom"/>
</dbReference>
<proteinExistence type="predicted"/>
<sequence length="348" mass="38149">MKMDKNDNVYKTLSEINLSDVMEISLLQKFLDNFADSMNLASVAVDREGNPVTNPSSYTRICAQFTHSTKTGDSRCAASHKRGGEEAARLGRPYIFKCHSGLIDFAAPIIVEGELIGTILGGQILSKKPNEDEFRRVAREIGVNEDQYINALHEVNITSEKNIHAAAEVLFIVANSLSQIGYQKYKLKSMSKDLVDQFSVIEATMEELAASSIQVVENQNELNKEIVNVKQISEQINVILNSIKSIADQTKLLGLNASIEAARAGEAGKGFAVVATEIQKLSQNSKDTAAKVVQLTEDIQKSITKTLQFSNSTMKNTEQQSSGIEETTASIEEVLALTNELNKMANTK</sequence>
<dbReference type="RefSeq" id="WP_117419696.1">
    <property type="nucleotide sequence ID" value="NZ_BRPJ01000042.1"/>
</dbReference>
<dbReference type="AlphaFoldDB" id="A0A3E2N580"/>
<dbReference type="EMBL" id="QOHO01000104">
    <property type="protein sequence ID" value="RFZ76132.1"/>
    <property type="molecule type" value="Genomic_DNA"/>
</dbReference>
<protein>
    <submittedName>
        <fullName evidence="4 5">Chemotaxis protein</fullName>
    </submittedName>
</protein>
<accession>A0A3E2N580</accession>
<reference evidence="4 7" key="2">
    <citation type="journal article" date="2024" name="Int. J. Syst. Evol. Microbiol.">
        <title>Lacrimispora brassicae sp. nov. isolated from fermented cabbage, and proposal of Clostridium indicum Gundawar et al. 2019 and Clostridium methoxybenzovorans Mechichi et al. 1999 as heterotypic synonyms of Lacrimispora amygdalina (Parshina et al. 2003) Haas and Blanchard 2020 and Lacrimispora indolis (McClung and McCoy 1957) Haas and Blanchard 2020, respectively.</title>
        <authorList>
            <person name="Kobayashi H."/>
            <person name="Tanizawa Y."/>
            <person name="Sakamoto M."/>
            <person name="Ohkuma M."/>
            <person name="Tohno M."/>
        </authorList>
    </citation>
    <scope>NUCLEOTIDE SEQUENCE [LARGE SCALE GENOMIC DNA]</scope>
    <source>
        <strain evidence="4 7">DSM 12857</strain>
    </source>
</reference>
<reference evidence="5 6" key="1">
    <citation type="submission" date="2018-07" db="EMBL/GenBank/DDBJ databases">
        <title>New species, Clostridium PI-S10-A1B.</title>
        <authorList>
            <person name="Krishna G."/>
            <person name="Summeta K."/>
            <person name="Shikha S."/>
            <person name="Prabhu P.B."/>
            <person name="Suresh K."/>
        </authorList>
    </citation>
    <scope>NUCLEOTIDE SEQUENCE [LARGE SCALE GENOMIC DNA]</scope>
    <source>
        <strain evidence="5 6">PI-S10-A1B</strain>
    </source>
</reference>
<name>A0A3E2N580_9FIRM</name>
<evidence type="ECO:0000256" key="1">
    <source>
        <dbReference type="ARBA" id="ARBA00023224"/>
    </source>
</evidence>
<dbReference type="Proteomes" id="UP001419084">
    <property type="component" value="Unassembled WGS sequence"/>
</dbReference>
<evidence type="ECO:0000313" key="4">
    <source>
        <dbReference type="EMBL" id="GLB30646.1"/>
    </source>
</evidence>
<gene>
    <name evidence="5" type="ORF">DS742_25240</name>
    <name evidence="4" type="ORF">LAD12857_25690</name>
</gene>
<dbReference type="OrthoDB" id="1675535at2"/>
<dbReference type="PANTHER" id="PTHR32089">
    <property type="entry name" value="METHYL-ACCEPTING CHEMOTAXIS PROTEIN MCPB"/>
    <property type="match status" value="1"/>
</dbReference>
<dbReference type="SUPFAM" id="SSF58104">
    <property type="entry name" value="Methyl-accepting chemotaxis protein (MCP) signaling domain"/>
    <property type="match status" value="1"/>
</dbReference>
<dbReference type="PANTHER" id="PTHR32089:SF112">
    <property type="entry name" value="LYSOZYME-LIKE PROTEIN-RELATED"/>
    <property type="match status" value="1"/>
</dbReference>
<dbReference type="Gene3D" id="1.10.287.950">
    <property type="entry name" value="Methyl-accepting chemotaxis protein"/>
    <property type="match status" value="1"/>
</dbReference>